<reference evidence="1 2" key="1">
    <citation type="submission" date="2014-07" db="EMBL/GenBank/DDBJ databases">
        <authorList>
            <person name="Wibberg Daniel"/>
        </authorList>
    </citation>
    <scope>NUCLEOTIDE SEQUENCE [LARGE SCALE GENOMIC DNA]</scope>
</reference>
<proteinExistence type="predicted"/>
<evidence type="ECO:0000313" key="1">
    <source>
        <dbReference type="EMBL" id="CEE01150.1"/>
    </source>
</evidence>
<protein>
    <submittedName>
        <fullName evidence="1">Uncharacterized protein</fullName>
    </submittedName>
</protein>
<sequence length="69" mass="8186">MAAKFRHIQTAEPAFRVSWQNHGRKFALEKEAEYNIFVLNQGGTAEDKLFRPEIFRMIGLFILKIFKRE</sequence>
<dbReference type="GeneID" id="92960466"/>
<name>A0A090J010_9BACI</name>
<dbReference type="RefSeq" id="WP_034769292.1">
    <property type="nucleotide sequence ID" value="NZ_CCRF01000043.1"/>
</dbReference>
<dbReference type="Proteomes" id="UP000040576">
    <property type="component" value="Unassembled WGS sequence"/>
</dbReference>
<dbReference type="AlphaFoldDB" id="A0A090J010"/>
<dbReference type="EMBL" id="CCRF01000043">
    <property type="protein sequence ID" value="CEE01150.1"/>
    <property type="molecule type" value="Genomic_DNA"/>
</dbReference>
<accession>A0A090J010</accession>
<keyword evidence="2" id="KW-1185">Reference proteome</keyword>
<organism evidence="1 2">
    <name type="scientific">Caldibacillus thermoamylovorans</name>
    <dbReference type="NCBI Taxonomy" id="35841"/>
    <lineage>
        <taxon>Bacteria</taxon>
        <taxon>Bacillati</taxon>
        <taxon>Bacillota</taxon>
        <taxon>Bacilli</taxon>
        <taxon>Bacillales</taxon>
        <taxon>Bacillaceae</taxon>
        <taxon>Caldibacillus</taxon>
    </lineage>
</organism>
<gene>
    <name evidence="1" type="ORF">BT1A1_1318</name>
</gene>
<evidence type="ECO:0000313" key="2">
    <source>
        <dbReference type="Proteomes" id="UP000040576"/>
    </source>
</evidence>